<reference evidence="2" key="1">
    <citation type="journal article" date="2001" name="Proc. Natl. Acad. Sci. U.S.A.">
        <title>The evolutionary history of chromosomal super-integrons provides an ancestry for multi-resistant integrons.</title>
        <authorList>
            <person name="Rowe-Magnus D.A."/>
            <person name="Guerout A.M."/>
            <person name="Ploncard P."/>
            <person name="Dychinco B."/>
            <person name="Davies J."/>
            <person name="Mazel D."/>
        </authorList>
    </citation>
    <scope>NUCLEOTIDE SEQUENCE</scope>
    <source>
        <strain evidence="2">CIP 102762T</strain>
    </source>
</reference>
<feature type="transmembrane region" description="Helical" evidence="1">
    <location>
        <begin position="6"/>
        <end position="24"/>
    </location>
</feature>
<dbReference type="AlphaFoldDB" id="Q9ALI0"/>
<keyword evidence="1" id="KW-1133">Transmembrane helix</keyword>
<evidence type="ECO:0000313" key="2">
    <source>
        <dbReference type="EMBL" id="AAK02084.2"/>
    </source>
</evidence>
<feature type="transmembrane region" description="Helical" evidence="1">
    <location>
        <begin position="31"/>
        <end position="51"/>
    </location>
</feature>
<reference evidence="2" key="2">
    <citation type="journal article" date="2003" name="Genome Res.">
        <title>Comparative analysis of superintegrons: engineering extensive genetic diversity in the vibrionaceae.</title>
        <authorList>
            <person name="Rowe-Magnus D.A."/>
            <person name="Guerout A.-M."/>
            <person name="Biskri L."/>
            <person name="Bouige P."/>
            <person name="Mazel D."/>
        </authorList>
    </citation>
    <scope>NUCLEOTIDE SEQUENCE</scope>
    <source>
        <strain evidence="2">CIP 102762T</strain>
    </source>
</reference>
<keyword evidence="1" id="KW-0812">Transmembrane</keyword>
<name>Q9ALI0_VIBPE</name>
<feature type="transmembrane region" description="Helical" evidence="1">
    <location>
        <begin position="57"/>
        <end position="74"/>
    </location>
</feature>
<protein>
    <submittedName>
        <fullName evidence="2">Uncharacterized protein</fullName>
    </submittedName>
</protein>
<accession>Q9ALI0</accession>
<evidence type="ECO:0000256" key="1">
    <source>
        <dbReference type="SAM" id="Phobius"/>
    </source>
</evidence>
<dbReference type="EMBL" id="AY014401">
    <property type="protein sequence ID" value="AAK02084.2"/>
    <property type="molecule type" value="Genomic_DNA"/>
</dbReference>
<keyword evidence="1" id="KW-0472">Membrane</keyword>
<proteinExistence type="predicted"/>
<sequence>MLHDFLTSGGAFFLLVVLSGFHFYRKWQSKTYIGFSFILTGSLSFVCMNVHRGNSVIWFLSLVLLFANLILHKTRDKKT</sequence>
<organism evidence="2">
    <name type="scientific">Vibrio pelagius</name>
    <dbReference type="NCBI Taxonomy" id="28169"/>
    <lineage>
        <taxon>Bacteria</taxon>
        <taxon>Pseudomonadati</taxon>
        <taxon>Pseudomonadota</taxon>
        <taxon>Gammaproteobacteria</taxon>
        <taxon>Vibrionales</taxon>
        <taxon>Vibrionaceae</taxon>
        <taxon>Vibrio</taxon>
    </lineage>
</organism>